<dbReference type="InterPro" id="IPR002401">
    <property type="entry name" value="Cyt_P450_E_grp-I"/>
</dbReference>
<dbReference type="GO" id="GO:0020037">
    <property type="term" value="F:heme binding"/>
    <property type="evidence" value="ECO:0007669"/>
    <property type="project" value="InterPro"/>
</dbReference>
<protein>
    <submittedName>
        <fullName evidence="16">Cytochrome P450 9e2</fullName>
    </submittedName>
</protein>
<dbReference type="PANTHER" id="PTHR24292:SF54">
    <property type="entry name" value="CYP9F3-RELATED"/>
    <property type="match status" value="1"/>
</dbReference>
<dbReference type="FunFam" id="1.10.630.10:FF:000042">
    <property type="entry name" value="Cytochrome P450"/>
    <property type="match status" value="1"/>
</dbReference>
<dbReference type="InterPro" id="IPR036396">
    <property type="entry name" value="Cyt_P450_sf"/>
</dbReference>
<dbReference type="PRINTS" id="PR00385">
    <property type="entry name" value="P450"/>
</dbReference>
<evidence type="ECO:0000256" key="11">
    <source>
        <dbReference type="ARBA" id="ARBA00023033"/>
    </source>
</evidence>
<comment type="similarity">
    <text evidence="4 14">Belongs to the cytochrome P450 family.</text>
</comment>
<keyword evidence="7" id="KW-0256">Endoplasmic reticulum</keyword>
<dbReference type="OrthoDB" id="2789670at2759"/>
<evidence type="ECO:0000256" key="14">
    <source>
        <dbReference type="RuleBase" id="RU000461"/>
    </source>
</evidence>
<proteinExistence type="inferred from homology"/>
<evidence type="ECO:0000256" key="12">
    <source>
        <dbReference type="ARBA" id="ARBA00023136"/>
    </source>
</evidence>
<dbReference type="FunCoup" id="E2C4V7">
    <property type="interactions" value="52"/>
</dbReference>
<keyword evidence="15" id="KW-1133">Transmembrane helix</keyword>
<evidence type="ECO:0000256" key="7">
    <source>
        <dbReference type="ARBA" id="ARBA00022824"/>
    </source>
</evidence>
<evidence type="ECO:0000256" key="15">
    <source>
        <dbReference type="SAM" id="Phobius"/>
    </source>
</evidence>
<dbReference type="Proteomes" id="UP000008237">
    <property type="component" value="Unassembled WGS sequence"/>
</dbReference>
<dbReference type="Gene3D" id="1.10.630.10">
    <property type="entry name" value="Cytochrome P450"/>
    <property type="match status" value="2"/>
</dbReference>
<dbReference type="GO" id="GO:0005789">
    <property type="term" value="C:endoplasmic reticulum membrane"/>
    <property type="evidence" value="ECO:0007669"/>
    <property type="project" value="UniProtKB-SubCell"/>
</dbReference>
<feature type="transmembrane region" description="Helical" evidence="15">
    <location>
        <begin position="111"/>
        <end position="130"/>
    </location>
</feature>
<dbReference type="Pfam" id="PF00067">
    <property type="entry name" value="p450"/>
    <property type="match status" value="1"/>
</dbReference>
<dbReference type="EMBL" id="GL452660">
    <property type="protein sequence ID" value="EFN77015.1"/>
    <property type="molecule type" value="Genomic_DNA"/>
</dbReference>
<dbReference type="OMA" id="SETMRKW"/>
<dbReference type="GO" id="GO:0004497">
    <property type="term" value="F:monooxygenase activity"/>
    <property type="evidence" value="ECO:0007669"/>
    <property type="project" value="UniProtKB-KW"/>
</dbReference>
<dbReference type="PRINTS" id="PR00463">
    <property type="entry name" value="EP450I"/>
</dbReference>
<evidence type="ECO:0000256" key="10">
    <source>
        <dbReference type="ARBA" id="ARBA00023004"/>
    </source>
</evidence>
<dbReference type="PANTHER" id="PTHR24292">
    <property type="entry name" value="CYTOCHROME P450"/>
    <property type="match status" value="1"/>
</dbReference>
<sequence>MAGALGLYYFLFKILNQFKNHGIPHLRPLSALGNMGYIIFHRKSVAEFVKMLYDEYSEAKYVGMYDFTTPLIVLRDPDLIKSIALKHFDIFPDHRILIPGNQDPITYPIDMVYVIILSVIVGTLGLYYFFFKDLNQSKNHGIPHLKPLSMLSNMGHIIFHRKSVAEFVKMLYDEYSEAKYVGMYDFTTPLIMLRDPDLIKSVALKHFDMFPDHRIYIPGDQDPMFSKTLLLLRGDSWRMARSMLSPAFTTSKMKSMFKLMSDYAVDFANFVAQLSPNQKMMKIKEIFERYTNDTIATCAFGVSVDSMRDPKNLFYLNGKEATRISNVDIIKLIIIRSMPTLARVLKLKIVNEKNATFFRNLVETTIKIRDDKSIVRPDMLQLMIENRDKQNDKKELTIEDMTSQAFIFFFGGFETTSTLMSFAAHEIAVNEDVRKRLQDEIDQVLEDTNGQVSYEAINNMEYMDAVVNEALRKYPVFPLTDRLNVKDFELPPTLPGVKPFILKKDQVVIIPIYALHHDPKYFKEPEKFDPERFLGEHKKHTLSTGAYLPFGLGPRMCIGNRYALLKTKVLLFHMLARYDFLPCEKTPIPIQLAKGGFIIMPEGGFWLKVVPKEKPHRTVAINNAKGTCELQERFVYFA</sequence>
<evidence type="ECO:0000256" key="2">
    <source>
        <dbReference type="ARBA" id="ARBA00004174"/>
    </source>
</evidence>
<evidence type="ECO:0000256" key="5">
    <source>
        <dbReference type="ARBA" id="ARBA00022617"/>
    </source>
</evidence>
<keyword evidence="8" id="KW-0492">Microsome</keyword>
<keyword evidence="11 14" id="KW-0503">Monooxygenase</keyword>
<dbReference type="CDD" id="cd11056">
    <property type="entry name" value="CYP6-like"/>
    <property type="match status" value="1"/>
</dbReference>
<dbReference type="InterPro" id="IPR017972">
    <property type="entry name" value="Cyt_P450_CS"/>
</dbReference>
<comment type="subcellular location">
    <subcellularLocation>
        <location evidence="3">Endoplasmic reticulum membrane</location>
        <topology evidence="3">Peripheral membrane protein</topology>
    </subcellularLocation>
    <subcellularLocation>
        <location evidence="2">Microsome membrane</location>
        <topology evidence="2">Peripheral membrane protein</topology>
    </subcellularLocation>
</comment>
<evidence type="ECO:0000256" key="1">
    <source>
        <dbReference type="ARBA" id="ARBA00001971"/>
    </source>
</evidence>
<evidence type="ECO:0000313" key="16">
    <source>
        <dbReference type="EMBL" id="EFN77015.1"/>
    </source>
</evidence>
<evidence type="ECO:0000256" key="3">
    <source>
        <dbReference type="ARBA" id="ARBA00004406"/>
    </source>
</evidence>
<keyword evidence="15" id="KW-0812">Transmembrane</keyword>
<name>E2C4V7_HARSA</name>
<dbReference type="InterPro" id="IPR001128">
    <property type="entry name" value="Cyt_P450"/>
</dbReference>
<evidence type="ECO:0000256" key="8">
    <source>
        <dbReference type="ARBA" id="ARBA00022848"/>
    </source>
</evidence>
<dbReference type="AlphaFoldDB" id="E2C4V7"/>
<dbReference type="SUPFAM" id="SSF48264">
    <property type="entry name" value="Cytochrome P450"/>
    <property type="match status" value="2"/>
</dbReference>
<dbReference type="PROSITE" id="PS00086">
    <property type="entry name" value="CYTOCHROME_P450"/>
    <property type="match status" value="1"/>
</dbReference>
<evidence type="ECO:0000313" key="17">
    <source>
        <dbReference type="Proteomes" id="UP000008237"/>
    </source>
</evidence>
<keyword evidence="10 13" id="KW-0408">Iron</keyword>
<feature type="binding site" description="axial binding residue" evidence="13">
    <location>
        <position position="557"/>
    </location>
    <ligand>
        <name>heme</name>
        <dbReference type="ChEBI" id="CHEBI:30413"/>
    </ligand>
    <ligandPart>
        <name>Fe</name>
        <dbReference type="ChEBI" id="CHEBI:18248"/>
    </ligandPart>
</feature>
<organism evidence="17">
    <name type="scientific">Harpegnathos saltator</name>
    <name type="common">Jerdon's jumping ant</name>
    <dbReference type="NCBI Taxonomy" id="610380"/>
    <lineage>
        <taxon>Eukaryota</taxon>
        <taxon>Metazoa</taxon>
        <taxon>Ecdysozoa</taxon>
        <taxon>Arthropoda</taxon>
        <taxon>Hexapoda</taxon>
        <taxon>Insecta</taxon>
        <taxon>Pterygota</taxon>
        <taxon>Neoptera</taxon>
        <taxon>Endopterygota</taxon>
        <taxon>Hymenoptera</taxon>
        <taxon>Apocrita</taxon>
        <taxon>Aculeata</taxon>
        <taxon>Formicoidea</taxon>
        <taxon>Formicidae</taxon>
        <taxon>Ponerinae</taxon>
        <taxon>Ponerini</taxon>
        <taxon>Harpegnathos</taxon>
    </lineage>
</organism>
<evidence type="ECO:0000256" key="9">
    <source>
        <dbReference type="ARBA" id="ARBA00023002"/>
    </source>
</evidence>
<keyword evidence="9 14" id="KW-0560">Oxidoreductase</keyword>
<dbReference type="InParanoid" id="E2C4V7"/>
<dbReference type="GO" id="GO:0016705">
    <property type="term" value="F:oxidoreductase activity, acting on paired donors, with incorporation or reduction of molecular oxygen"/>
    <property type="evidence" value="ECO:0007669"/>
    <property type="project" value="InterPro"/>
</dbReference>
<gene>
    <name evidence="16" type="ORF">EAI_13265</name>
</gene>
<keyword evidence="17" id="KW-1185">Reference proteome</keyword>
<accession>E2C4V7</accession>
<dbReference type="GO" id="GO:0005506">
    <property type="term" value="F:iron ion binding"/>
    <property type="evidence" value="ECO:0007669"/>
    <property type="project" value="InterPro"/>
</dbReference>
<reference evidence="16 17" key="1">
    <citation type="journal article" date="2010" name="Science">
        <title>Genomic comparison of the ants Camponotus floridanus and Harpegnathos saltator.</title>
        <authorList>
            <person name="Bonasio R."/>
            <person name="Zhang G."/>
            <person name="Ye C."/>
            <person name="Mutti N.S."/>
            <person name="Fang X."/>
            <person name="Qin N."/>
            <person name="Donahue G."/>
            <person name="Yang P."/>
            <person name="Li Q."/>
            <person name="Li C."/>
            <person name="Zhang P."/>
            <person name="Huang Z."/>
            <person name="Berger S.L."/>
            <person name="Reinberg D."/>
            <person name="Wang J."/>
            <person name="Liebig J."/>
        </authorList>
    </citation>
    <scope>NUCLEOTIDE SEQUENCE [LARGE SCALE GENOMIC DNA]</scope>
    <source>
        <strain evidence="16 17">R22 G/1</strain>
    </source>
</reference>
<dbReference type="InterPro" id="IPR050476">
    <property type="entry name" value="Insect_CytP450_Detox"/>
</dbReference>
<evidence type="ECO:0000256" key="4">
    <source>
        <dbReference type="ARBA" id="ARBA00010617"/>
    </source>
</evidence>
<evidence type="ECO:0000256" key="6">
    <source>
        <dbReference type="ARBA" id="ARBA00022723"/>
    </source>
</evidence>
<keyword evidence="12 15" id="KW-0472">Membrane</keyword>
<keyword evidence="6 13" id="KW-0479">Metal-binding</keyword>
<keyword evidence="5 13" id="KW-0349">Heme</keyword>
<comment type="cofactor">
    <cofactor evidence="1 13">
        <name>heme</name>
        <dbReference type="ChEBI" id="CHEBI:30413"/>
    </cofactor>
</comment>
<evidence type="ECO:0000256" key="13">
    <source>
        <dbReference type="PIRSR" id="PIRSR602401-1"/>
    </source>
</evidence>